<evidence type="ECO:0000256" key="17">
    <source>
        <dbReference type="HAMAP-Rule" id="MF_01965"/>
    </source>
</evidence>
<keyword evidence="5 18" id="KW-0479">Metal-binding</keyword>
<name>B8G841_CHLAD</name>
<evidence type="ECO:0000256" key="3">
    <source>
        <dbReference type="ARBA" id="ARBA00006001"/>
    </source>
</evidence>
<dbReference type="RefSeq" id="WP_015941942.1">
    <property type="nucleotide sequence ID" value="NC_011831.1"/>
</dbReference>
<proteinExistence type="inferred from homology"/>
<dbReference type="GO" id="GO:0005524">
    <property type="term" value="F:ATP binding"/>
    <property type="evidence" value="ECO:0007669"/>
    <property type="project" value="UniProtKB-UniRule"/>
</dbReference>
<comment type="catalytic activity">
    <reaction evidence="16 17 19">
        <text>(6S)-NADPHX + ADP = AMP + phosphate + NADPH + H(+)</text>
        <dbReference type="Rhea" id="RHEA:32235"/>
        <dbReference type="ChEBI" id="CHEBI:15378"/>
        <dbReference type="ChEBI" id="CHEBI:43474"/>
        <dbReference type="ChEBI" id="CHEBI:57783"/>
        <dbReference type="ChEBI" id="CHEBI:64076"/>
        <dbReference type="ChEBI" id="CHEBI:456215"/>
        <dbReference type="ChEBI" id="CHEBI:456216"/>
        <dbReference type="EC" id="4.2.1.136"/>
    </reaction>
</comment>
<gene>
    <name evidence="17" type="primary">nnrD</name>
    <name evidence="18" type="synonym">nnrE</name>
    <name evidence="22" type="ordered locus">Cagg_3237</name>
</gene>
<dbReference type="EMBL" id="CP001337">
    <property type="protein sequence ID" value="ACL26095.1"/>
    <property type="molecule type" value="Genomic_DNA"/>
</dbReference>
<dbReference type="GO" id="GO:0110051">
    <property type="term" value="P:metabolite repair"/>
    <property type="evidence" value="ECO:0007669"/>
    <property type="project" value="TreeGrafter"/>
</dbReference>
<evidence type="ECO:0000313" key="22">
    <source>
        <dbReference type="EMBL" id="ACL26095.1"/>
    </source>
</evidence>
<comment type="caution">
    <text evidence="18">Lacks conserved residue(s) required for the propagation of feature annotation.</text>
</comment>
<dbReference type="GO" id="GO:0046872">
    <property type="term" value="F:metal ion binding"/>
    <property type="evidence" value="ECO:0007669"/>
    <property type="project" value="UniProtKB-UniRule"/>
</dbReference>
<dbReference type="Proteomes" id="UP000002508">
    <property type="component" value="Chromosome"/>
</dbReference>
<dbReference type="PROSITE" id="PS51383">
    <property type="entry name" value="YJEF_C_3"/>
    <property type="match status" value="1"/>
</dbReference>
<evidence type="ECO:0000256" key="9">
    <source>
        <dbReference type="ARBA" id="ARBA00022958"/>
    </source>
</evidence>
<evidence type="ECO:0000256" key="16">
    <source>
        <dbReference type="ARBA" id="ARBA00049209"/>
    </source>
</evidence>
<dbReference type="HAMAP" id="MF_01966">
    <property type="entry name" value="NADHX_epimerase"/>
    <property type="match status" value="1"/>
</dbReference>
<feature type="binding site" evidence="17">
    <location>
        <position position="480"/>
    </location>
    <ligand>
        <name>(6S)-NADPHX</name>
        <dbReference type="ChEBI" id="CHEBI:64076"/>
    </ligand>
</feature>
<keyword evidence="12 17" id="KW-0456">Lyase</keyword>
<protein>
    <recommendedName>
        <fullName evidence="19">Bifunctional NAD(P)H-hydrate repair enzyme</fullName>
    </recommendedName>
    <alternativeName>
        <fullName evidence="19">Nicotinamide nucleotide repair protein</fullName>
    </alternativeName>
    <domain>
        <recommendedName>
            <fullName evidence="19">ADP-dependent (S)-NAD(P)H-hydrate dehydratase</fullName>
            <ecNumber evidence="19">4.2.1.136</ecNumber>
        </recommendedName>
        <alternativeName>
            <fullName evidence="19">ADP-dependent NAD(P)HX dehydratase</fullName>
        </alternativeName>
    </domain>
    <domain>
        <recommendedName>
            <fullName evidence="19">NAD(P)H-hydrate epimerase</fullName>
            <ecNumber evidence="19">5.1.99.6</ecNumber>
        </recommendedName>
    </domain>
</protein>
<comment type="subunit">
    <text evidence="17">Homotetramer.</text>
</comment>
<dbReference type="NCBIfam" id="TIGR00196">
    <property type="entry name" value="yjeF_cterm"/>
    <property type="match status" value="1"/>
</dbReference>
<comment type="similarity">
    <text evidence="3 19">In the N-terminal section; belongs to the NnrE/AIBP family.</text>
</comment>
<feature type="binding site" evidence="18">
    <location>
        <position position="167"/>
    </location>
    <ligand>
        <name>(6S)-NADPHX</name>
        <dbReference type="ChEBI" id="CHEBI:64076"/>
    </ligand>
</feature>
<comment type="similarity">
    <text evidence="4 19">In the C-terminal section; belongs to the NnrD/CARKD family.</text>
</comment>
<dbReference type="InterPro" id="IPR017953">
    <property type="entry name" value="Carbohydrate_kinase_pred_CS"/>
</dbReference>
<evidence type="ECO:0000256" key="1">
    <source>
        <dbReference type="ARBA" id="ARBA00000013"/>
    </source>
</evidence>
<evidence type="ECO:0000256" key="18">
    <source>
        <dbReference type="HAMAP-Rule" id="MF_01966"/>
    </source>
</evidence>
<evidence type="ECO:0000256" key="10">
    <source>
        <dbReference type="ARBA" id="ARBA00023027"/>
    </source>
</evidence>
<dbReference type="Pfam" id="PF01256">
    <property type="entry name" value="Carb_kinase"/>
    <property type="match status" value="1"/>
</dbReference>
<feature type="binding site" evidence="17">
    <location>
        <position position="267"/>
    </location>
    <ligand>
        <name>(6S)-NADPHX</name>
        <dbReference type="ChEBI" id="CHEBI:64076"/>
    </ligand>
</feature>
<evidence type="ECO:0000256" key="19">
    <source>
        <dbReference type="PIRNR" id="PIRNR017184"/>
    </source>
</evidence>
<feature type="binding site" evidence="17">
    <location>
        <position position="479"/>
    </location>
    <ligand>
        <name>AMP</name>
        <dbReference type="ChEBI" id="CHEBI:456215"/>
    </ligand>
</feature>
<keyword evidence="10 17" id="KW-0520">NAD</keyword>
<feature type="binding site" evidence="18">
    <location>
        <position position="170"/>
    </location>
    <ligand>
        <name>K(+)</name>
        <dbReference type="ChEBI" id="CHEBI:29103"/>
    </ligand>
</feature>
<dbReference type="InterPro" id="IPR036652">
    <property type="entry name" value="YjeF_N_dom_sf"/>
</dbReference>
<organism evidence="22 23">
    <name type="scientific">Chloroflexus aggregans (strain MD-66 / DSM 9485)</name>
    <dbReference type="NCBI Taxonomy" id="326427"/>
    <lineage>
        <taxon>Bacteria</taxon>
        <taxon>Bacillati</taxon>
        <taxon>Chloroflexota</taxon>
        <taxon>Chloroflexia</taxon>
        <taxon>Chloroflexales</taxon>
        <taxon>Chloroflexineae</taxon>
        <taxon>Chloroflexaceae</taxon>
        <taxon>Chloroflexus</taxon>
    </lineage>
</organism>
<dbReference type="GO" id="GO:0046496">
    <property type="term" value="P:nicotinamide nucleotide metabolic process"/>
    <property type="evidence" value="ECO:0007669"/>
    <property type="project" value="UniProtKB-UniRule"/>
</dbReference>
<dbReference type="PANTHER" id="PTHR12592">
    <property type="entry name" value="ATP-DEPENDENT (S)-NAD(P)H-HYDRATE DEHYDRATASE FAMILY MEMBER"/>
    <property type="match status" value="1"/>
</dbReference>
<keyword evidence="22" id="KW-0418">Kinase</keyword>
<comment type="catalytic activity">
    <reaction evidence="15 17 19">
        <text>(6S)-NADHX + ADP = AMP + phosphate + NADH + H(+)</text>
        <dbReference type="Rhea" id="RHEA:32223"/>
        <dbReference type="ChEBI" id="CHEBI:15378"/>
        <dbReference type="ChEBI" id="CHEBI:43474"/>
        <dbReference type="ChEBI" id="CHEBI:57945"/>
        <dbReference type="ChEBI" id="CHEBI:64074"/>
        <dbReference type="ChEBI" id="CHEBI:456215"/>
        <dbReference type="ChEBI" id="CHEBI:456216"/>
        <dbReference type="EC" id="4.2.1.136"/>
    </reaction>
</comment>
<evidence type="ECO:0000256" key="13">
    <source>
        <dbReference type="ARBA" id="ARBA00023268"/>
    </source>
</evidence>
<dbReference type="GO" id="GO:0052855">
    <property type="term" value="F:ADP-dependent NAD(P)H-hydrate dehydratase activity"/>
    <property type="evidence" value="ECO:0007669"/>
    <property type="project" value="UniProtKB-UniRule"/>
</dbReference>
<feature type="binding site" evidence="17">
    <location>
        <position position="337"/>
    </location>
    <ligand>
        <name>(6S)-NADPHX</name>
        <dbReference type="ChEBI" id="CHEBI:64076"/>
    </ligand>
</feature>
<comment type="catalytic activity">
    <reaction evidence="2 18 19">
        <text>(6R)-NADPHX = (6S)-NADPHX</text>
        <dbReference type="Rhea" id="RHEA:32227"/>
        <dbReference type="ChEBI" id="CHEBI:64076"/>
        <dbReference type="ChEBI" id="CHEBI:64077"/>
        <dbReference type="EC" id="5.1.99.6"/>
    </reaction>
</comment>
<dbReference type="PIRSF" id="PIRSF017184">
    <property type="entry name" value="Nnr"/>
    <property type="match status" value="1"/>
</dbReference>
<feature type="binding site" evidence="18">
    <location>
        <begin position="63"/>
        <end position="67"/>
    </location>
    <ligand>
        <name>(6S)-NADPHX</name>
        <dbReference type="ChEBI" id="CHEBI:64076"/>
    </ligand>
</feature>
<dbReference type="PANTHER" id="PTHR12592:SF0">
    <property type="entry name" value="ATP-DEPENDENT (S)-NAD(P)H-HYDRATE DEHYDRATASE"/>
    <property type="match status" value="1"/>
</dbReference>
<dbReference type="Gene3D" id="3.40.50.10260">
    <property type="entry name" value="YjeF N-terminal domain"/>
    <property type="match status" value="1"/>
</dbReference>
<dbReference type="InterPro" id="IPR004443">
    <property type="entry name" value="YjeF_N_dom"/>
</dbReference>
<dbReference type="InterPro" id="IPR029056">
    <property type="entry name" value="Ribokinase-like"/>
</dbReference>
<comment type="catalytic activity">
    <reaction evidence="1 18 19">
        <text>(6R)-NADHX = (6S)-NADHX</text>
        <dbReference type="Rhea" id="RHEA:32215"/>
        <dbReference type="ChEBI" id="CHEBI:64074"/>
        <dbReference type="ChEBI" id="CHEBI:64075"/>
        <dbReference type="EC" id="5.1.99.6"/>
    </reaction>
</comment>
<comment type="cofactor">
    <cofactor evidence="17">
        <name>Mg(2+)</name>
        <dbReference type="ChEBI" id="CHEBI:18420"/>
    </cofactor>
</comment>
<accession>B8G841</accession>
<dbReference type="HAMAP" id="MF_01965">
    <property type="entry name" value="NADHX_dehydratase"/>
    <property type="match status" value="1"/>
</dbReference>
<keyword evidence="7 17" id="KW-0067">ATP-binding</keyword>
<dbReference type="SUPFAM" id="SSF53613">
    <property type="entry name" value="Ribokinase-like"/>
    <property type="match status" value="1"/>
</dbReference>
<dbReference type="OrthoDB" id="9806925at2"/>
<dbReference type="EC" id="5.1.99.6" evidence="19"/>
<evidence type="ECO:0000256" key="2">
    <source>
        <dbReference type="ARBA" id="ARBA00000909"/>
    </source>
</evidence>
<dbReference type="eggNOG" id="COG0063">
    <property type="taxonomic scope" value="Bacteria"/>
</dbReference>
<dbReference type="SUPFAM" id="SSF64153">
    <property type="entry name" value="YjeF N-terminal domain-like"/>
    <property type="match status" value="1"/>
</dbReference>
<dbReference type="KEGG" id="cag:Cagg_3237"/>
<evidence type="ECO:0000256" key="7">
    <source>
        <dbReference type="ARBA" id="ARBA00022840"/>
    </source>
</evidence>
<dbReference type="CDD" id="cd01171">
    <property type="entry name" value="YXKO-related"/>
    <property type="match status" value="1"/>
</dbReference>
<evidence type="ECO:0000256" key="5">
    <source>
        <dbReference type="ARBA" id="ARBA00022723"/>
    </source>
</evidence>
<keyword evidence="9 18" id="KW-0630">Potassium</keyword>
<comment type="similarity">
    <text evidence="17">Belongs to the NnrD/CARKD family.</text>
</comment>
<dbReference type="GO" id="GO:0052856">
    <property type="term" value="F:NAD(P)HX epimerase activity"/>
    <property type="evidence" value="ECO:0007669"/>
    <property type="project" value="UniProtKB-UniRule"/>
</dbReference>
<feature type="domain" description="YjeF C-terminal" evidence="20">
    <location>
        <begin position="232"/>
        <end position="539"/>
    </location>
</feature>
<comment type="cofactor">
    <cofactor evidence="18 19">
        <name>K(+)</name>
        <dbReference type="ChEBI" id="CHEBI:29103"/>
    </cofactor>
    <text evidence="18 19">Binds 1 potassium ion per subunit.</text>
</comment>
<dbReference type="Pfam" id="PF03853">
    <property type="entry name" value="YjeF_N"/>
    <property type="match status" value="1"/>
</dbReference>
<evidence type="ECO:0000259" key="20">
    <source>
        <dbReference type="PROSITE" id="PS51383"/>
    </source>
</evidence>
<evidence type="ECO:0000256" key="8">
    <source>
        <dbReference type="ARBA" id="ARBA00022857"/>
    </source>
</evidence>
<feature type="binding site" evidence="18">
    <location>
        <position position="64"/>
    </location>
    <ligand>
        <name>K(+)</name>
        <dbReference type="ChEBI" id="CHEBI:29103"/>
    </ligand>
</feature>
<keyword evidence="6 17" id="KW-0547">Nucleotide-binding</keyword>
<dbReference type="GO" id="GO:0016301">
    <property type="term" value="F:kinase activity"/>
    <property type="evidence" value="ECO:0007669"/>
    <property type="project" value="UniProtKB-KW"/>
</dbReference>
<evidence type="ECO:0000256" key="6">
    <source>
        <dbReference type="ARBA" id="ARBA00022741"/>
    </source>
</evidence>
<keyword evidence="22" id="KW-0808">Transferase</keyword>
<evidence type="ECO:0000259" key="21">
    <source>
        <dbReference type="PROSITE" id="PS51385"/>
    </source>
</evidence>
<feature type="binding site" evidence="18">
    <location>
        <position position="130"/>
    </location>
    <ligand>
        <name>K(+)</name>
        <dbReference type="ChEBI" id="CHEBI:29103"/>
    </ligand>
</feature>
<dbReference type="NCBIfam" id="TIGR00197">
    <property type="entry name" value="yjeF_nterm"/>
    <property type="match status" value="1"/>
</dbReference>
<evidence type="ECO:0000256" key="11">
    <source>
        <dbReference type="ARBA" id="ARBA00023235"/>
    </source>
</evidence>
<comment type="function">
    <text evidence="14 19">Bifunctional enzyme that catalyzes the epimerization of the S- and R-forms of NAD(P)HX and the dehydration of the S-form of NAD(P)HX at the expense of ADP, which is converted to AMP. This allows the repair of both epimers of NAD(P)HX, a damaged form of NAD(P)H that is a result of enzymatic or heat-dependent hydration.</text>
</comment>
<dbReference type="eggNOG" id="COG0062">
    <property type="taxonomic scope" value="Bacteria"/>
</dbReference>
<evidence type="ECO:0000313" key="23">
    <source>
        <dbReference type="Proteomes" id="UP000002508"/>
    </source>
</evidence>
<comment type="function">
    <text evidence="18">Catalyzes the epimerization of the S- and R-forms of NAD(P)HX, a damaged form of NAD(P)H that is a result of enzymatic or heat-dependent hydration. This is a prerequisite for the S-specific NAD(P)H-hydrate dehydratase to allow the repair of both epimers of NAD(P)HX.</text>
</comment>
<dbReference type="STRING" id="326427.Cagg_3237"/>
<feature type="binding site" evidence="17">
    <location>
        <position position="415"/>
    </location>
    <ligand>
        <name>(6S)-NADPHX</name>
        <dbReference type="ChEBI" id="CHEBI:64076"/>
    </ligand>
</feature>
<feature type="domain" description="YjeF N-terminal" evidence="21">
    <location>
        <begin position="14"/>
        <end position="224"/>
    </location>
</feature>
<dbReference type="PROSITE" id="PS51385">
    <property type="entry name" value="YJEF_N"/>
    <property type="match status" value="1"/>
</dbReference>
<keyword evidence="8 17" id="KW-0521">NADP</keyword>
<comment type="similarity">
    <text evidence="18">Belongs to the NnrE/AIBP family.</text>
</comment>
<keyword evidence="23" id="KW-1185">Reference proteome</keyword>
<evidence type="ECO:0000256" key="15">
    <source>
        <dbReference type="ARBA" id="ARBA00048238"/>
    </source>
</evidence>
<sequence>METELPFVVTAAQMRAAEEAAVARGDDWTVLMERAGVGVATAALHHFAPLGGRDVLVLVGPGNNGGDALVAARHLADAGAQVLLYCWRRTQVDANLSACRARHLREVHATDDPDGKLLSAALQTAVLVIDGLLGTGARPPQADLAAIITTVNEVRSQRTDLRVLSIDIPSGVAADDGRVATVAIKADLTVATGLLKRGVLLWPGRGYAGTLVVAPIGLGALDGALTMSTRLTAAQARLLLPARPADAHKGVFGKVLVLAGSINYPGAAVLACAGAQRVGAGLVTLATGRNVLALASLPPEVTLLPVAEGDWGAIGPAAIEELADDLPRYQALLIGPGLGQAEATRSLVLRLFGLDQVRSRTRVGFVAVGETEDHTPPHTVELPPTVIDADGLNLLASAHGWFERLPPERCVLTPHPGEMRRLLGVAELPPDVVAVAAEAAQRWRQTVVLKGATTVIAAPDGRTVIHDGANPALATAGAGDVLAGAIAGLIAQGCGLYDAAVLGVYLHSAAGAKARLTLGDAGVVAGDLLPLLPQAIRDLRANVSTG</sequence>
<dbReference type="PROSITE" id="PS01050">
    <property type="entry name" value="YJEF_C_2"/>
    <property type="match status" value="1"/>
</dbReference>
<dbReference type="AlphaFoldDB" id="B8G841"/>
<evidence type="ECO:0000256" key="4">
    <source>
        <dbReference type="ARBA" id="ARBA00009524"/>
    </source>
</evidence>
<dbReference type="InterPro" id="IPR000631">
    <property type="entry name" value="CARKD"/>
</dbReference>
<dbReference type="HOGENOM" id="CLU_024853_4_1_0"/>
<reference evidence="22" key="1">
    <citation type="submission" date="2008-12" db="EMBL/GenBank/DDBJ databases">
        <title>Complete sequence of Chloroflexus aggregans DSM 9485.</title>
        <authorList>
            <consortium name="US DOE Joint Genome Institute"/>
            <person name="Lucas S."/>
            <person name="Copeland A."/>
            <person name="Lapidus A."/>
            <person name="Glavina del Rio T."/>
            <person name="Dalin E."/>
            <person name="Tice H."/>
            <person name="Pitluck S."/>
            <person name="Foster B."/>
            <person name="Larimer F."/>
            <person name="Land M."/>
            <person name="Hauser L."/>
            <person name="Kyrpides N."/>
            <person name="Mikhailova N."/>
            <person name="Bryant D."/>
            <person name="Richardson P."/>
        </authorList>
    </citation>
    <scope>NUCLEOTIDE SEQUENCE</scope>
    <source>
        <strain evidence="22">DSM 9485</strain>
    </source>
</reference>
<dbReference type="InterPro" id="IPR030677">
    <property type="entry name" value="Nnr"/>
</dbReference>
<keyword evidence="11 18" id="KW-0413">Isomerase</keyword>
<dbReference type="Gene3D" id="3.40.1190.20">
    <property type="match status" value="1"/>
</dbReference>
<evidence type="ECO:0000256" key="12">
    <source>
        <dbReference type="ARBA" id="ARBA00023239"/>
    </source>
</evidence>
<dbReference type="EC" id="4.2.1.136" evidence="19"/>
<keyword evidence="13" id="KW-0511">Multifunctional enzyme</keyword>
<evidence type="ECO:0000256" key="14">
    <source>
        <dbReference type="ARBA" id="ARBA00025153"/>
    </source>
</evidence>
<comment type="function">
    <text evidence="17">Catalyzes the dehydration of the S-form of NAD(P)HX at the expense of ADP, which is converted to AMP. Together with NAD(P)HX epimerase, which catalyzes the epimerization of the S- and R-forms, the enzyme allows the repair of both epimers of NAD(P)HX, a damaged form of NAD(P)H that is a result of enzymatic or heat-dependent hydration.</text>
</comment>
<feature type="binding site" evidence="17">
    <location>
        <begin position="450"/>
        <end position="454"/>
    </location>
    <ligand>
        <name>AMP</name>
        <dbReference type="ChEBI" id="CHEBI:456215"/>
    </ligand>
</feature>